<keyword evidence="6" id="KW-0732">Signal</keyword>
<keyword evidence="5" id="KW-0325">Glycoprotein</keyword>
<protein>
    <recommendedName>
        <fullName evidence="6">Carboxypeptidase</fullName>
        <ecNumber evidence="6">3.4.16.-</ecNumber>
    </recommendedName>
</protein>
<accession>A0A2G5HJF2</accession>
<evidence type="ECO:0000313" key="7">
    <source>
        <dbReference type="EMBL" id="PIA92660.1"/>
    </source>
</evidence>
<gene>
    <name evidence="7" type="ORF">CB0940_05080</name>
</gene>
<dbReference type="GO" id="GO:0006508">
    <property type="term" value="P:proteolysis"/>
    <property type="evidence" value="ECO:0007669"/>
    <property type="project" value="UniProtKB-KW"/>
</dbReference>
<keyword evidence="2 6" id="KW-0121">Carboxypeptidase</keyword>
<keyword evidence="4 6" id="KW-0378">Hydrolase</keyword>
<evidence type="ECO:0000256" key="2">
    <source>
        <dbReference type="ARBA" id="ARBA00022645"/>
    </source>
</evidence>
<reference evidence="7 8" key="1">
    <citation type="submission" date="2015-10" db="EMBL/GenBank/DDBJ databases">
        <title>The cercosporin biosynthetic gene cluster was horizontally transferred to several fungal lineages and shown to be expanded in Cercospora beticola based on microsynteny with recipient genomes.</title>
        <authorList>
            <person name="De Jonge R."/>
            <person name="Ebert M.K."/>
            <person name="Suttle J.C."/>
            <person name="Jurick Ii W.M."/>
            <person name="Secor G.A."/>
            <person name="Thomma B.P."/>
            <person name="Van De Peer Y."/>
            <person name="Bolton M.D."/>
        </authorList>
    </citation>
    <scope>NUCLEOTIDE SEQUENCE [LARGE SCALE GENOMIC DNA]</scope>
    <source>
        <strain evidence="7 8">09-40</strain>
    </source>
</reference>
<dbReference type="Pfam" id="PF00450">
    <property type="entry name" value="Peptidase_S10"/>
    <property type="match status" value="1"/>
</dbReference>
<dbReference type="AlphaFoldDB" id="A0A2G5HJF2"/>
<dbReference type="InterPro" id="IPR033124">
    <property type="entry name" value="Ser_caboxypep_his_AS"/>
</dbReference>
<evidence type="ECO:0000256" key="3">
    <source>
        <dbReference type="ARBA" id="ARBA00022670"/>
    </source>
</evidence>
<dbReference type="GO" id="GO:0004185">
    <property type="term" value="F:serine-type carboxypeptidase activity"/>
    <property type="evidence" value="ECO:0007669"/>
    <property type="project" value="UniProtKB-UniRule"/>
</dbReference>
<dbReference type="Proteomes" id="UP000230605">
    <property type="component" value="Chromosome 4"/>
</dbReference>
<evidence type="ECO:0000313" key="8">
    <source>
        <dbReference type="Proteomes" id="UP000230605"/>
    </source>
</evidence>
<organism evidence="7 8">
    <name type="scientific">Cercospora beticola</name>
    <name type="common">Sugarbeet leaf spot fungus</name>
    <dbReference type="NCBI Taxonomy" id="122368"/>
    <lineage>
        <taxon>Eukaryota</taxon>
        <taxon>Fungi</taxon>
        <taxon>Dikarya</taxon>
        <taxon>Ascomycota</taxon>
        <taxon>Pezizomycotina</taxon>
        <taxon>Dothideomycetes</taxon>
        <taxon>Dothideomycetidae</taxon>
        <taxon>Mycosphaerellales</taxon>
        <taxon>Mycosphaerellaceae</taxon>
        <taxon>Cercospora</taxon>
    </lineage>
</organism>
<sequence>MKPSFSSKPFHQATMALSSLILLLGCTAAVVDAGLAARQSMLEKRGLNRLAKRQDLQQQPSFPNQRQFLNNKTQPYWVNGSALPEVYFDIGESYSGLLPIDESKELFFWFVPSTNPDAKDEITIWLNGGPGCSSIDGFFHENGPAIWQPGTYLPVPNTWAWSNLTNMVFIEQPVGTGFSQGTPNATNEEDVAAQFLPFWKNFIDLFELHDRKVYVTGESYAGMYCPYISAAMIEQNCTKYFDVAGMMIYDPSIQPQVSSEVAALPFVKAHYPDFPFNETFTAFLENRTQACGYNEYIENGLQFPPKGTFDNPPGVNYTNNYTLDDCQVFDPIFEAIFEINPCFDIYQVGQICPLLWDVLGFPYPATYFPVGFTQPYFNRTDVKQVIHAPENVNWQICTDKDVFVGDNGDTSPPSGIQGGPLQKVIEKTNNVIVGHGDLDMVLIANGTLLTLNNLTWNGQQGFSKPPIDPFYVPYGDDYVNGSIAGSGVMGGHVTERGLTFVAVVLSGHEVPEYQPSAAYRHLEVLLGRVGNLSEVSPFTTQRYVEQPKFEKGLGRGTWWPNVEERFTVQG</sequence>
<comment type="caution">
    <text evidence="7">The sequence shown here is derived from an EMBL/GenBank/DDBJ whole genome shotgun (WGS) entry which is preliminary data.</text>
</comment>
<dbReference type="PANTHER" id="PTHR11802:SF479">
    <property type="entry name" value="CARBOXYPEPTIDASE"/>
    <property type="match status" value="1"/>
</dbReference>
<comment type="similarity">
    <text evidence="1 6">Belongs to the peptidase S10 family.</text>
</comment>
<dbReference type="InterPro" id="IPR018202">
    <property type="entry name" value="Ser_caboxypep_ser_AS"/>
</dbReference>
<keyword evidence="3 6" id="KW-0645">Protease</keyword>
<evidence type="ECO:0000256" key="4">
    <source>
        <dbReference type="ARBA" id="ARBA00022801"/>
    </source>
</evidence>
<evidence type="ECO:0000256" key="5">
    <source>
        <dbReference type="ARBA" id="ARBA00023180"/>
    </source>
</evidence>
<proteinExistence type="inferred from homology"/>
<dbReference type="PROSITE" id="PS51257">
    <property type="entry name" value="PROKAR_LIPOPROTEIN"/>
    <property type="match status" value="1"/>
</dbReference>
<dbReference type="Gene3D" id="3.40.50.1820">
    <property type="entry name" value="alpha/beta hydrolase"/>
    <property type="match status" value="1"/>
</dbReference>
<evidence type="ECO:0000256" key="1">
    <source>
        <dbReference type="ARBA" id="ARBA00009431"/>
    </source>
</evidence>
<dbReference type="PROSITE" id="PS00131">
    <property type="entry name" value="CARBOXYPEPT_SER_SER"/>
    <property type="match status" value="1"/>
</dbReference>
<dbReference type="PROSITE" id="PS00560">
    <property type="entry name" value="CARBOXYPEPT_SER_HIS"/>
    <property type="match status" value="1"/>
</dbReference>
<dbReference type="SUPFAM" id="SSF53474">
    <property type="entry name" value="alpha/beta-Hydrolases"/>
    <property type="match status" value="1"/>
</dbReference>
<dbReference type="InterPro" id="IPR029058">
    <property type="entry name" value="AB_hydrolase_fold"/>
</dbReference>
<dbReference type="PANTHER" id="PTHR11802">
    <property type="entry name" value="SERINE PROTEASE FAMILY S10 SERINE CARBOXYPEPTIDASE"/>
    <property type="match status" value="1"/>
</dbReference>
<name>A0A2G5HJF2_CERBT</name>
<dbReference type="OrthoDB" id="443318at2759"/>
<dbReference type="InterPro" id="IPR001563">
    <property type="entry name" value="Peptidase_S10"/>
</dbReference>
<evidence type="ECO:0000256" key="6">
    <source>
        <dbReference type="RuleBase" id="RU361156"/>
    </source>
</evidence>
<dbReference type="EC" id="3.4.16.-" evidence="6"/>
<feature type="chain" id="PRO_5013424034" description="Carboxypeptidase" evidence="6">
    <location>
        <begin position="30"/>
        <end position="570"/>
    </location>
</feature>
<dbReference type="EMBL" id="LKMD01000105">
    <property type="protein sequence ID" value="PIA92660.1"/>
    <property type="molecule type" value="Genomic_DNA"/>
</dbReference>
<feature type="signal peptide" evidence="6">
    <location>
        <begin position="1"/>
        <end position="29"/>
    </location>
</feature>
<dbReference type="PRINTS" id="PR00724">
    <property type="entry name" value="CRBOXYPTASEC"/>
</dbReference>